<feature type="compositionally biased region" description="Basic residues" evidence="1">
    <location>
        <begin position="169"/>
        <end position="185"/>
    </location>
</feature>
<evidence type="ECO:0000256" key="1">
    <source>
        <dbReference type="SAM" id="MobiDB-lite"/>
    </source>
</evidence>
<dbReference type="EMBL" id="MK500420">
    <property type="protein sequence ID" value="QBK89421.1"/>
    <property type="molecule type" value="Genomic_DNA"/>
</dbReference>
<protein>
    <submittedName>
        <fullName evidence="2">Uncharacterized protein</fullName>
    </submittedName>
</protein>
<feature type="compositionally biased region" description="Acidic residues" evidence="1">
    <location>
        <begin position="1"/>
        <end position="27"/>
    </location>
</feature>
<organism evidence="2">
    <name type="scientific">Mimivirus LCMiAC02</name>
    <dbReference type="NCBI Taxonomy" id="2506609"/>
    <lineage>
        <taxon>Viruses</taxon>
        <taxon>Varidnaviria</taxon>
        <taxon>Bamfordvirae</taxon>
        <taxon>Nucleocytoviricota</taxon>
        <taxon>Megaviricetes</taxon>
        <taxon>Imitervirales</taxon>
        <taxon>Mimiviridae</taxon>
        <taxon>Klosneuvirinae</taxon>
    </lineage>
</organism>
<sequence length="302" mass="35915">MSDWQSDDDDSNSNSDFDWDIEEDEDEKSTSNIEKDKTTNIEEDCTTTPEKTTDILQHIDTINSSKVNFEKLERFQWNTIEIKYTNRVLTVLDSMRRLGQKSANYEIDKHKEYETFMVTGEEIYLEIVRPVLVELGYVKNDIIKEEEKETDDRKYIIVDGKKCYVYRRHKKKPKKKKKKKKKRRGMSKEQIIRNNTKDLVKKSLNNIVEMFKKMGLNCQYCFNVKYLELRLATFIHCVNYIINNHINNKQCYELIIGINKTLDIVEEKDELIIGINKTLDIVVSKQACQDLKFYRDKLIKQC</sequence>
<name>A0A4P6VSA4_9VIRU</name>
<accession>A0A4P6VSA4</accession>
<evidence type="ECO:0000313" key="2">
    <source>
        <dbReference type="EMBL" id="QBK89421.1"/>
    </source>
</evidence>
<proteinExistence type="predicted"/>
<feature type="region of interest" description="Disordered" evidence="1">
    <location>
        <begin position="169"/>
        <end position="188"/>
    </location>
</feature>
<reference evidence="2" key="1">
    <citation type="journal article" date="2019" name="MBio">
        <title>Virus Genomes from Deep Sea Sediments Expand the Ocean Megavirome and Support Independent Origins of Viral Gigantism.</title>
        <authorList>
            <person name="Backstrom D."/>
            <person name="Yutin N."/>
            <person name="Jorgensen S.L."/>
            <person name="Dharamshi J."/>
            <person name="Homa F."/>
            <person name="Zaremba-Niedwiedzka K."/>
            <person name="Spang A."/>
            <person name="Wolf Y.I."/>
            <person name="Koonin E.V."/>
            <person name="Ettema T.J."/>
        </authorList>
    </citation>
    <scope>NUCLEOTIDE SEQUENCE</scope>
</reference>
<gene>
    <name evidence="2" type="ORF">LCMiAC02_05160</name>
</gene>
<feature type="region of interest" description="Disordered" evidence="1">
    <location>
        <begin position="1"/>
        <end position="37"/>
    </location>
</feature>